<reference evidence="3 4" key="1">
    <citation type="submission" date="2018-01" db="EMBL/GenBank/DDBJ databases">
        <title>Whole genome analyses suggest that Burkholderia sensu lato contains two further novel genera in the rhizoxinica-symbiotica group Mycetohabitans gen. nov., and Trinickia gen. nov.: implications for the evolution of diazotrophy and nodulation in the Burkholderiaceae.</title>
        <authorList>
            <person name="Estrada-de los Santos P."/>
            <person name="Palmer M."/>
            <person name="Chavez-Ramirez B."/>
            <person name="Beukes C."/>
            <person name="Steenkamp E.T."/>
            <person name="Hirsch A.M."/>
            <person name="Manyaka P."/>
            <person name="Maluk M."/>
            <person name="Lafos M."/>
            <person name="Crook M."/>
            <person name="Gross E."/>
            <person name="Simon M.F."/>
            <person name="Bueno dos Reis Junior F."/>
            <person name="Poole P.S."/>
            <person name="Venter S.N."/>
            <person name="James E.K."/>
        </authorList>
    </citation>
    <scope>NUCLEOTIDE SEQUENCE [LARGE SCALE GENOMIC DNA]</scope>
    <source>
        <strain evidence="3 4">GIMN1.004</strain>
    </source>
</reference>
<dbReference type="Proteomes" id="UP000235616">
    <property type="component" value="Unassembled WGS sequence"/>
</dbReference>
<feature type="compositionally biased region" description="Low complexity" evidence="1">
    <location>
        <begin position="246"/>
        <end position="256"/>
    </location>
</feature>
<comment type="caution">
    <text evidence="3">The sequence shown here is derived from an EMBL/GenBank/DDBJ whole genome shotgun (WGS) entry which is preliminary data.</text>
</comment>
<feature type="transmembrane region" description="Helical" evidence="2">
    <location>
        <begin position="42"/>
        <end position="65"/>
    </location>
</feature>
<name>A0A2N7VZL5_9BURK</name>
<keyword evidence="2" id="KW-0472">Membrane</keyword>
<gene>
    <name evidence="3" type="ORF">C0Z18_04625</name>
</gene>
<proteinExistence type="predicted"/>
<feature type="compositionally biased region" description="Low complexity" evidence="1">
    <location>
        <begin position="199"/>
        <end position="214"/>
    </location>
</feature>
<keyword evidence="2" id="KW-1133">Transmembrane helix</keyword>
<protein>
    <submittedName>
        <fullName evidence="3">Uncharacterized protein</fullName>
    </submittedName>
</protein>
<sequence length="356" mass="36809">MPPSAAPGIGPAGEAERPRPRWLAEALPRHWTPADANGARRWGLSFGAGLLLLVVVGVFAAYMAIDEGIGVGVGVGDGVGNNARDRTGPGARKQRASDALAVAQTAARPPLSSAQLPLLAEQIAHANADDDADAARLRREHGAHRGTHGTASVPRAAATPAAPAKARHTRRSPAHSTETATPAVASAPTFSSMASPRTAPAASDEAPPSEAAAPVHATRSAASDERDAPPPSGAADKSFNGPIEGSAPPASSDAPPSDAPVAPPKPSDALRPNEHRSVPLEARSASLRDARGHGVRRGVTHRRKHPPHTAAAHAPVIVFTLPRFLIAPTMRMPSFPHPPSSRFDLSENQRALYRGH</sequence>
<feature type="compositionally biased region" description="Pro residues" evidence="1">
    <location>
        <begin position="257"/>
        <end position="266"/>
    </location>
</feature>
<evidence type="ECO:0000256" key="1">
    <source>
        <dbReference type="SAM" id="MobiDB-lite"/>
    </source>
</evidence>
<organism evidence="3 4">
    <name type="scientific">Trinickia dabaoshanensis</name>
    <dbReference type="NCBI Taxonomy" id="564714"/>
    <lineage>
        <taxon>Bacteria</taxon>
        <taxon>Pseudomonadati</taxon>
        <taxon>Pseudomonadota</taxon>
        <taxon>Betaproteobacteria</taxon>
        <taxon>Burkholderiales</taxon>
        <taxon>Burkholderiaceae</taxon>
        <taxon>Trinickia</taxon>
    </lineage>
</organism>
<dbReference type="EMBL" id="PNYA01000003">
    <property type="protein sequence ID" value="PMS22602.1"/>
    <property type="molecule type" value="Genomic_DNA"/>
</dbReference>
<keyword evidence="4" id="KW-1185">Reference proteome</keyword>
<dbReference type="AlphaFoldDB" id="A0A2N7VZL5"/>
<evidence type="ECO:0000313" key="3">
    <source>
        <dbReference type="EMBL" id="PMS22602.1"/>
    </source>
</evidence>
<keyword evidence="2" id="KW-0812">Transmembrane</keyword>
<accession>A0A2N7VZL5</accession>
<feature type="compositionally biased region" description="Low complexity" evidence="1">
    <location>
        <begin position="150"/>
        <end position="164"/>
    </location>
</feature>
<feature type="region of interest" description="Disordered" evidence="1">
    <location>
        <begin position="142"/>
        <end position="309"/>
    </location>
</feature>
<evidence type="ECO:0000256" key="2">
    <source>
        <dbReference type="SAM" id="Phobius"/>
    </source>
</evidence>
<evidence type="ECO:0000313" key="4">
    <source>
        <dbReference type="Proteomes" id="UP000235616"/>
    </source>
</evidence>
<feature type="compositionally biased region" description="Basic residues" evidence="1">
    <location>
        <begin position="293"/>
        <end position="307"/>
    </location>
</feature>
<feature type="region of interest" description="Disordered" evidence="1">
    <location>
        <begin position="337"/>
        <end position="356"/>
    </location>
</feature>